<dbReference type="PANTHER" id="PTHR24251:SF30">
    <property type="entry name" value="MEMBRANE FRIZZLED-RELATED PROTEIN"/>
    <property type="match status" value="1"/>
</dbReference>
<protein>
    <recommendedName>
        <fullName evidence="4">CUB domain-containing protein</fullName>
    </recommendedName>
</protein>
<comment type="caution">
    <text evidence="5">The sequence shown here is derived from an EMBL/GenBank/DDBJ whole genome shotgun (WGS) entry which is preliminary data.</text>
</comment>
<evidence type="ECO:0000256" key="1">
    <source>
        <dbReference type="ARBA" id="ARBA00022737"/>
    </source>
</evidence>
<dbReference type="Gene3D" id="2.60.120.290">
    <property type="entry name" value="Spermadhesin, CUB domain"/>
    <property type="match status" value="1"/>
</dbReference>
<dbReference type="CDD" id="cd00041">
    <property type="entry name" value="CUB"/>
    <property type="match status" value="1"/>
</dbReference>
<evidence type="ECO:0000256" key="2">
    <source>
        <dbReference type="ARBA" id="ARBA00023157"/>
    </source>
</evidence>
<dbReference type="PANTHER" id="PTHR24251">
    <property type="entry name" value="OVOCHYMASE-RELATED"/>
    <property type="match status" value="1"/>
</dbReference>
<accession>A0AAV2RHF4</accession>
<dbReference type="SMART" id="SM00042">
    <property type="entry name" value="CUB"/>
    <property type="match status" value="1"/>
</dbReference>
<feature type="non-terminal residue" evidence="5">
    <location>
        <position position="115"/>
    </location>
</feature>
<dbReference type="AlphaFoldDB" id="A0AAV2RHF4"/>
<proteinExistence type="predicted"/>
<evidence type="ECO:0000313" key="6">
    <source>
        <dbReference type="Proteomes" id="UP001497623"/>
    </source>
</evidence>
<name>A0AAV2RHF4_MEGNR</name>
<keyword evidence="2" id="KW-1015">Disulfide bond</keyword>
<dbReference type="InterPro" id="IPR000859">
    <property type="entry name" value="CUB_dom"/>
</dbReference>
<comment type="caution">
    <text evidence="3">Lacks conserved residue(s) required for the propagation of feature annotation.</text>
</comment>
<dbReference type="EMBL" id="CAXKWB010022936">
    <property type="protein sequence ID" value="CAL4124729.1"/>
    <property type="molecule type" value="Genomic_DNA"/>
</dbReference>
<keyword evidence="6" id="KW-1185">Reference proteome</keyword>
<dbReference type="Proteomes" id="UP001497623">
    <property type="component" value="Unassembled WGS sequence"/>
</dbReference>
<sequence length="115" mass="13102">MRCVWNIVAPADKIVHFKFQHLQMEYHPNCIYDHVSFYNGLSESDDHLNARFCGDLHDALPSLVSVGNEARVVFLSDNSVGHAGMSIAVEFTYGMFFFVLKFRWNTSNIPTNTLS</sequence>
<keyword evidence="1" id="KW-0677">Repeat</keyword>
<evidence type="ECO:0000313" key="5">
    <source>
        <dbReference type="EMBL" id="CAL4124729.1"/>
    </source>
</evidence>
<dbReference type="SUPFAM" id="SSF49854">
    <property type="entry name" value="Spermadhesin, CUB domain"/>
    <property type="match status" value="1"/>
</dbReference>
<evidence type="ECO:0000256" key="3">
    <source>
        <dbReference type="PROSITE-ProRule" id="PRU00059"/>
    </source>
</evidence>
<organism evidence="5 6">
    <name type="scientific">Meganyctiphanes norvegica</name>
    <name type="common">Northern krill</name>
    <name type="synonym">Thysanopoda norvegica</name>
    <dbReference type="NCBI Taxonomy" id="48144"/>
    <lineage>
        <taxon>Eukaryota</taxon>
        <taxon>Metazoa</taxon>
        <taxon>Ecdysozoa</taxon>
        <taxon>Arthropoda</taxon>
        <taxon>Crustacea</taxon>
        <taxon>Multicrustacea</taxon>
        <taxon>Malacostraca</taxon>
        <taxon>Eumalacostraca</taxon>
        <taxon>Eucarida</taxon>
        <taxon>Euphausiacea</taxon>
        <taxon>Euphausiidae</taxon>
        <taxon>Meganyctiphanes</taxon>
    </lineage>
</organism>
<dbReference type="Pfam" id="PF00431">
    <property type="entry name" value="CUB"/>
    <property type="match status" value="1"/>
</dbReference>
<reference evidence="5 6" key="1">
    <citation type="submission" date="2024-05" db="EMBL/GenBank/DDBJ databases">
        <authorList>
            <person name="Wallberg A."/>
        </authorList>
    </citation>
    <scope>NUCLEOTIDE SEQUENCE [LARGE SCALE GENOMIC DNA]</scope>
</reference>
<feature type="domain" description="CUB" evidence="4">
    <location>
        <begin position="1"/>
        <end position="92"/>
    </location>
</feature>
<dbReference type="InterPro" id="IPR035914">
    <property type="entry name" value="Sperma_CUB_dom_sf"/>
</dbReference>
<evidence type="ECO:0000259" key="4">
    <source>
        <dbReference type="PROSITE" id="PS01180"/>
    </source>
</evidence>
<gene>
    <name evidence="5" type="ORF">MNOR_LOCUS24732</name>
</gene>
<dbReference type="PROSITE" id="PS01180">
    <property type="entry name" value="CUB"/>
    <property type="match status" value="1"/>
</dbReference>